<comment type="caution">
    <text evidence="11">The sequence shown here is derived from an EMBL/GenBank/DDBJ whole genome shotgun (WGS) entry which is preliminary data.</text>
</comment>
<name>A0A1V2H003_9PROT</name>
<dbReference type="AlphaFoldDB" id="A0A1V2H003"/>
<dbReference type="InterPro" id="IPR000515">
    <property type="entry name" value="MetI-like"/>
</dbReference>
<feature type="transmembrane region" description="Helical" evidence="9">
    <location>
        <begin position="370"/>
        <end position="391"/>
    </location>
</feature>
<dbReference type="GO" id="GO:0006865">
    <property type="term" value="P:amino acid transport"/>
    <property type="evidence" value="ECO:0007669"/>
    <property type="project" value="UniProtKB-KW"/>
</dbReference>
<dbReference type="Proteomes" id="UP000188879">
    <property type="component" value="Unassembled WGS sequence"/>
</dbReference>
<feature type="transmembrane region" description="Helical" evidence="9">
    <location>
        <begin position="228"/>
        <end position="249"/>
    </location>
</feature>
<keyword evidence="3 9" id="KW-0813">Transport</keyword>
<feature type="transmembrane region" description="Helical" evidence="9">
    <location>
        <begin position="30"/>
        <end position="49"/>
    </location>
</feature>
<dbReference type="OrthoDB" id="9808531at2"/>
<evidence type="ECO:0000256" key="7">
    <source>
        <dbReference type="ARBA" id="ARBA00022989"/>
    </source>
</evidence>
<keyword evidence="5 9" id="KW-0812">Transmembrane</keyword>
<feature type="transmembrane region" description="Helical" evidence="9">
    <location>
        <begin position="269"/>
        <end position="288"/>
    </location>
</feature>
<feature type="domain" description="ABC transmembrane type-1" evidence="10">
    <location>
        <begin position="97"/>
        <end position="388"/>
    </location>
</feature>
<organism evidence="11 12">
    <name type="scientific">Teichococcus deserti</name>
    <dbReference type="NCBI Taxonomy" id="1817963"/>
    <lineage>
        <taxon>Bacteria</taxon>
        <taxon>Pseudomonadati</taxon>
        <taxon>Pseudomonadota</taxon>
        <taxon>Alphaproteobacteria</taxon>
        <taxon>Acetobacterales</taxon>
        <taxon>Roseomonadaceae</taxon>
        <taxon>Roseomonas</taxon>
    </lineage>
</organism>
<comment type="subcellular location">
    <subcellularLocation>
        <location evidence="1">Cell inner membrane</location>
        <topology evidence="1">Multi-pass membrane protein</topology>
    </subcellularLocation>
    <subcellularLocation>
        <location evidence="9">Cell membrane</location>
        <topology evidence="9">Multi-pass membrane protein</topology>
    </subcellularLocation>
</comment>
<sequence length="400" mass="43655">MSDTAADPRLLRAPPKKGIRLSWADERLRAIVWQILVLGVVFGIIGWLVSNTQHNLEVRRIATGFGFLSREAGLPVAESLIPYSPTDTYSRALLVGVLNTLKIAVVGVILATIIGTLIGIARLSKNWLLSRIAAVYVEVVRDLPLLLQLLFWYAILQGLPGPRQALHPMEGVFLSNRGLKLPWIQWQDAHSFALLGFVLGIVITVLYARAAKARQMADGQPRRVWPAALGLILGLPVLIWAGLGAPWTGDIPALRGFNFQGGVTVTPEYFALLVGLVMYTAAFIAEIVRAGILAVAKGQWEAAEALGLQRGLIMRKIVLPQALRVIVPPMTSQYLNLTKNSSLAVAIGYQDIVSISNTTLNQTGQAIEGIAIIMAVYLTISLSISLFMNWYNSRIALVER</sequence>
<evidence type="ECO:0000256" key="5">
    <source>
        <dbReference type="ARBA" id="ARBA00022692"/>
    </source>
</evidence>
<evidence type="ECO:0000256" key="4">
    <source>
        <dbReference type="ARBA" id="ARBA00022475"/>
    </source>
</evidence>
<dbReference type="PANTHER" id="PTHR30614">
    <property type="entry name" value="MEMBRANE COMPONENT OF AMINO ACID ABC TRANSPORTER"/>
    <property type="match status" value="1"/>
</dbReference>
<dbReference type="InterPro" id="IPR035906">
    <property type="entry name" value="MetI-like_sf"/>
</dbReference>
<keyword evidence="6" id="KW-0029">Amino-acid transport</keyword>
<gene>
    <name evidence="11" type="ORF">BKE38_16600</name>
</gene>
<dbReference type="GO" id="GO:0022857">
    <property type="term" value="F:transmembrane transporter activity"/>
    <property type="evidence" value="ECO:0007669"/>
    <property type="project" value="InterPro"/>
</dbReference>
<feature type="transmembrane region" description="Helical" evidence="9">
    <location>
        <begin position="103"/>
        <end position="121"/>
    </location>
</feature>
<protein>
    <submittedName>
        <fullName evidence="11">Amino acid ABC transporter permease</fullName>
    </submittedName>
</protein>
<feature type="transmembrane region" description="Helical" evidence="9">
    <location>
        <begin position="189"/>
        <end position="208"/>
    </location>
</feature>
<evidence type="ECO:0000256" key="2">
    <source>
        <dbReference type="ARBA" id="ARBA00010072"/>
    </source>
</evidence>
<dbReference type="GO" id="GO:0043190">
    <property type="term" value="C:ATP-binding cassette (ABC) transporter complex"/>
    <property type="evidence" value="ECO:0007669"/>
    <property type="project" value="InterPro"/>
</dbReference>
<proteinExistence type="inferred from homology"/>
<evidence type="ECO:0000313" key="11">
    <source>
        <dbReference type="EMBL" id="ONG51115.1"/>
    </source>
</evidence>
<keyword evidence="12" id="KW-1185">Reference proteome</keyword>
<dbReference type="RefSeq" id="WP_076958437.1">
    <property type="nucleotide sequence ID" value="NZ_MLCO01000172.1"/>
</dbReference>
<reference evidence="11 12" key="1">
    <citation type="submission" date="2016-10" db="EMBL/GenBank/DDBJ databases">
        <title>Draft Genome sequence of Roseomonas sp. strain M3.</title>
        <authorList>
            <person name="Subhash Y."/>
            <person name="Lee S."/>
        </authorList>
    </citation>
    <scope>NUCLEOTIDE SEQUENCE [LARGE SCALE GENOMIC DNA]</scope>
    <source>
        <strain evidence="11 12">M3</strain>
    </source>
</reference>
<dbReference type="CDD" id="cd06261">
    <property type="entry name" value="TM_PBP2"/>
    <property type="match status" value="1"/>
</dbReference>
<dbReference type="EMBL" id="MLCO01000172">
    <property type="protein sequence ID" value="ONG51115.1"/>
    <property type="molecule type" value="Genomic_DNA"/>
</dbReference>
<dbReference type="PROSITE" id="PS50928">
    <property type="entry name" value="ABC_TM1"/>
    <property type="match status" value="1"/>
</dbReference>
<dbReference type="InterPro" id="IPR043429">
    <property type="entry name" value="ArtM/GltK/GlnP/TcyL/YhdX-like"/>
</dbReference>
<dbReference type="NCBIfam" id="TIGR01726">
    <property type="entry name" value="HEQRo_perm_3TM"/>
    <property type="match status" value="1"/>
</dbReference>
<dbReference type="Gene3D" id="1.10.3720.10">
    <property type="entry name" value="MetI-like"/>
    <property type="match status" value="2"/>
</dbReference>
<keyword evidence="7 9" id="KW-1133">Transmembrane helix</keyword>
<evidence type="ECO:0000256" key="9">
    <source>
        <dbReference type="RuleBase" id="RU363032"/>
    </source>
</evidence>
<evidence type="ECO:0000256" key="8">
    <source>
        <dbReference type="ARBA" id="ARBA00023136"/>
    </source>
</evidence>
<evidence type="ECO:0000313" key="12">
    <source>
        <dbReference type="Proteomes" id="UP000188879"/>
    </source>
</evidence>
<dbReference type="Pfam" id="PF00528">
    <property type="entry name" value="BPD_transp_1"/>
    <property type="match status" value="1"/>
</dbReference>
<evidence type="ECO:0000259" key="10">
    <source>
        <dbReference type="PROSITE" id="PS50928"/>
    </source>
</evidence>
<accession>A0A1V2H003</accession>
<dbReference type="PANTHER" id="PTHR30614:SF37">
    <property type="entry name" value="AMINO-ACID ABC TRANSPORTER PERMEASE PROTEIN YHDX-RELATED"/>
    <property type="match status" value="1"/>
</dbReference>
<keyword evidence="8 9" id="KW-0472">Membrane</keyword>
<dbReference type="InterPro" id="IPR010065">
    <property type="entry name" value="AA_ABC_transptr_permease_3TM"/>
</dbReference>
<comment type="similarity">
    <text evidence="2">Belongs to the binding-protein-dependent transport system permease family. HisMQ subfamily.</text>
</comment>
<dbReference type="SUPFAM" id="SSF161098">
    <property type="entry name" value="MetI-like"/>
    <property type="match status" value="2"/>
</dbReference>
<evidence type="ECO:0000256" key="3">
    <source>
        <dbReference type="ARBA" id="ARBA00022448"/>
    </source>
</evidence>
<evidence type="ECO:0000256" key="6">
    <source>
        <dbReference type="ARBA" id="ARBA00022970"/>
    </source>
</evidence>
<keyword evidence="4" id="KW-1003">Cell membrane</keyword>
<evidence type="ECO:0000256" key="1">
    <source>
        <dbReference type="ARBA" id="ARBA00004429"/>
    </source>
</evidence>